<dbReference type="InterPro" id="IPR036942">
    <property type="entry name" value="Beta-barrel_TonB_sf"/>
</dbReference>
<dbReference type="Pfam" id="PF07715">
    <property type="entry name" value="Plug"/>
    <property type="match status" value="1"/>
</dbReference>
<keyword evidence="2 8" id="KW-0813">Transport</keyword>
<keyword evidence="7 8" id="KW-0998">Cell outer membrane</keyword>
<dbReference type="SUPFAM" id="SSF49464">
    <property type="entry name" value="Carboxypeptidase regulatory domain-like"/>
    <property type="match status" value="1"/>
</dbReference>
<evidence type="ECO:0000256" key="5">
    <source>
        <dbReference type="ARBA" id="ARBA00023077"/>
    </source>
</evidence>
<evidence type="ECO:0000313" key="12">
    <source>
        <dbReference type="EMBL" id="SHF70327.1"/>
    </source>
</evidence>
<dbReference type="GO" id="GO:0009279">
    <property type="term" value="C:cell outer membrane"/>
    <property type="evidence" value="ECO:0007669"/>
    <property type="project" value="UniProtKB-SubCell"/>
</dbReference>
<dbReference type="NCBIfam" id="TIGR04056">
    <property type="entry name" value="OMP_RagA_SusC"/>
    <property type="match status" value="1"/>
</dbReference>
<dbReference type="Pfam" id="PF13715">
    <property type="entry name" value="CarbopepD_reg_2"/>
    <property type="match status" value="1"/>
</dbReference>
<comment type="subcellular location">
    <subcellularLocation>
        <location evidence="1 8">Cell outer membrane</location>
        <topology evidence="1 8">Multi-pass membrane protein</topology>
    </subcellularLocation>
</comment>
<reference evidence="12 13" key="1">
    <citation type="submission" date="2016-11" db="EMBL/GenBank/DDBJ databases">
        <authorList>
            <person name="Jaros S."/>
            <person name="Januszkiewicz K."/>
            <person name="Wedrychowicz H."/>
        </authorList>
    </citation>
    <scope>NUCLEOTIDE SEQUENCE [LARGE SCALE GENOMIC DNA]</scope>
    <source>
        <strain evidence="12 13">DSM 26991</strain>
    </source>
</reference>
<dbReference type="Pfam" id="PF00593">
    <property type="entry name" value="TonB_dep_Rec_b-barrel"/>
    <property type="match status" value="1"/>
</dbReference>
<keyword evidence="5 9" id="KW-0798">TonB box</keyword>
<dbReference type="FunFam" id="2.170.130.10:FF:000008">
    <property type="entry name" value="SusC/RagA family TonB-linked outer membrane protein"/>
    <property type="match status" value="1"/>
</dbReference>
<keyword evidence="3 8" id="KW-1134">Transmembrane beta strand</keyword>
<dbReference type="InterPro" id="IPR039426">
    <property type="entry name" value="TonB-dep_rcpt-like"/>
</dbReference>
<evidence type="ECO:0000256" key="7">
    <source>
        <dbReference type="ARBA" id="ARBA00023237"/>
    </source>
</evidence>
<accession>A0A1M5DTL1</accession>
<feature type="domain" description="TonB-dependent receptor plug" evidence="11">
    <location>
        <begin position="126"/>
        <end position="232"/>
    </location>
</feature>
<dbReference type="InterPro" id="IPR000531">
    <property type="entry name" value="Beta-barrel_TonB"/>
</dbReference>
<evidence type="ECO:0000259" key="10">
    <source>
        <dbReference type="Pfam" id="PF00593"/>
    </source>
</evidence>
<dbReference type="AlphaFoldDB" id="A0A1M5DTL1"/>
<protein>
    <submittedName>
        <fullName evidence="12">TonB-linked outer membrane protein, SusC/RagA family</fullName>
    </submittedName>
</protein>
<keyword evidence="13" id="KW-1185">Reference proteome</keyword>
<organism evidence="12 13">
    <name type="scientific">Bacteroides luti</name>
    <dbReference type="NCBI Taxonomy" id="1297750"/>
    <lineage>
        <taxon>Bacteria</taxon>
        <taxon>Pseudomonadati</taxon>
        <taxon>Bacteroidota</taxon>
        <taxon>Bacteroidia</taxon>
        <taxon>Bacteroidales</taxon>
        <taxon>Bacteroidaceae</taxon>
        <taxon>Bacteroides</taxon>
    </lineage>
</organism>
<sequence>MDMKTGKRKIRNKLTLFLIFIFLIGVQYINAQQKKISGVVHDESGETVIGANIKAVGAPSIGTVTDIDGKFSLALPEKVKNIQVSYVGMSPLTVAVKTNAPMDIVLKSNSKVMDEVVVIGYGTTKRKDLTGSVSSIGENVLKNVSVTSAASALSGRLAGVNVVTTQGSPDAAVNIRVRGGGSITQDNSPLFIVDGFQVGNINDIPPGDIESIDVLKDATSTAIYGAKGANGVILVTTKSGKQGRTVVKLSSSVGFNNLYNATEVLSPYEYVYFQRELDTGDGFASKYGRWEDIDIYKSRKGTDWQGKLFDKTGIKQNYNLNISGGDQSLIYSISYTHDDESYIMKTSKFNRDNLNVKINKTFNKKLKLEFNSKMTKTTINGTSVSSGSKLRDCIKYPPIGTLESLTEDDLGDEGYIVENISNLNDPFYNIANEYKKQNKFSNSYDAALTWNIIKGLSLRTEGTYAIQQDRTDQIYLKNTGEASQKAGQPVAYRYYWDGNRWAFRSFLSYNLKINKHRFDTMAGYEANHSERNSMTVNSDYYPLDYTAQNILAMWNNGTSEPTYTTVEEPSRSQSFFGRANYIFDDRYYLTFTARADGTNVFSPGNKWGFFPAGSIAWRVSEEEFLKSQKNWLSNLKLRLSYGKSGNARVGSYWRQTYSPVTSTSSLYYINEVGQSCLQPTNVLRNDKLTWESKYSFNSGLDFSILNNRLNLTVDWYRDVTKNLIMSVQLPSNSGYSSQYQNLGQTTNKGIELTLNANLIQSKDFYLDMNFNISFNKNRVDALYGTFNDEMILSGGGSVLGSDNYRIYVGKEVGLMYGYVNDGMYSFNDFTFNETTKKWVLNEGVVDCSGVLGSSGDKYGPGHMKLKDLNNDGKIDANNDRKVIGNAMPKHTGGFSFNAGWKGFDLTAMFNWSYGNDILNVNKIDYNTYSLSKKYQNLTTLMSLKNRFTTIDPVTGNNIYSGIYANPERLQELNANASIWHPLLNTTITSDWAVEDGSFLRLGTLILGYTLPKKIIRKFGVQDLRMYATANNLFCWTAYSGQDPEVSTSSSNLTPGIDNSAYPKAHSYIFGVNVTF</sequence>
<dbReference type="SUPFAM" id="SSF56935">
    <property type="entry name" value="Porins"/>
    <property type="match status" value="1"/>
</dbReference>
<dbReference type="Gene3D" id="2.170.130.10">
    <property type="entry name" value="TonB-dependent receptor, plug domain"/>
    <property type="match status" value="1"/>
</dbReference>
<dbReference type="Gene3D" id="2.40.170.20">
    <property type="entry name" value="TonB-dependent receptor, beta-barrel domain"/>
    <property type="match status" value="1"/>
</dbReference>
<dbReference type="PROSITE" id="PS52016">
    <property type="entry name" value="TONB_DEPENDENT_REC_3"/>
    <property type="match status" value="1"/>
</dbReference>
<dbReference type="STRING" id="1297750.SAMN05444405_11273"/>
<evidence type="ECO:0000313" key="13">
    <source>
        <dbReference type="Proteomes" id="UP000184509"/>
    </source>
</evidence>
<keyword evidence="4 8" id="KW-0812">Transmembrane</keyword>
<dbReference type="InterPro" id="IPR008969">
    <property type="entry name" value="CarboxyPept-like_regulatory"/>
</dbReference>
<dbReference type="Gene3D" id="2.60.40.1120">
    <property type="entry name" value="Carboxypeptidase-like, regulatory domain"/>
    <property type="match status" value="1"/>
</dbReference>
<evidence type="ECO:0000259" key="11">
    <source>
        <dbReference type="Pfam" id="PF07715"/>
    </source>
</evidence>
<dbReference type="InterPro" id="IPR037066">
    <property type="entry name" value="Plug_dom_sf"/>
</dbReference>
<dbReference type="EMBL" id="FQTV01000012">
    <property type="protein sequence ID" value="SHF70327.1"/>
    <property type="molecule type" value="Genomic_DNA"/>
</dbReference>
<evidence type="ECO:0000256" key="2">
    <source>
        <dbReference type="ARBA" id="ARBA00022448"/>
    </source>
</evidence>
<evidence type="ECO:0000256" key="9">
    <source>
        <dbReference type="RuleBase" id="RU003357"/>
    </source>
</evidence>
<keyword evidence="6 8" id="KW-0472">Membrane</keyword>
<evidence type="ECO:0000256" key="8">
    <source>
        <dbReference type="PROSITE-ProRule" id="PRU01360"/>
    </source>
</evidence>
<proteinExistence type="inferred from homology"/>
<dbReference type="InterPro" id="IPR023996">
    <property type="entry name" value="TonB-dep_OMP_SusC/RagA"/>
</dbReference>
<comment type="similarity">
    <text evidence="8 9">Belongs to the TonB-dependent receptor family.</text>
</comment>
<gene>
    <name evidence="12" type="ORF">SAMN05444405_11273</name>
</gene>
<evidence type="ECO:0000256" key="4">
    <source>
        <dbReference type="ARBA" id="ARBA00022692"/>
    </source>
</evidence>
<dbReference type="Proteomes" id="UP000184509">
    <property type="component" value="Unassembled WGS sequence"/>
</dbReference>
<dbReference type="NCBIfam" id="TIGR04057">
    <property type="entry name" value="SusC_RagA_signa"/>
    <property type="match status" value="1"/>
</dbReference>
<dbReference type="InterPro" id="IPR012910">
    <property type="entry name" value="Plug_dom"/>
</dbReference>
<feature type="domain" description="TonB-dependent receptor-like beta-barrel" evidence="10">
    <location>
        <begin position="420"/>
        <end position="900"/>
    </location>
</feature>
<evidence type="ECO:0000256" key="1">
    <source>
        <dbReference type="ARBA" id="ARBA00004571"/>
    </source>
</evidence>
<name>A0A1M5DTL1_9BACE</name>
<evidence type="ECO:0000256" key="3">
    <source>
        <dbReference type="ARBA" id="ARBA00022452"/>
    </source>
</evidence>
<evidence type="ECO:0000256" key="6">
    <source>
        <dbReference type="ARBA" id="ARBA00023136"/>
    </source>
</evidence>
<dbReference type="InterPro" id="IPR023997">
    <property type="entry name" value="TonB-dep_OMP_SusC/RagA_CS"/>
</dbReference>